<keyword evidence="2" id="KW-0808">Transferase</keyword>
<name>E0NV44_9BACT</name>
<dbReference type="EMBL" id="AEEI01000056">
    <property type="protein sequence ID" value="EFM01042.1"/>
    <property type="molecule type" value="Genomic_DNA"/>
</dbReference>
<protein>
    <submittedName>
        <fullName evidence="2">Acetyltransferase, GNAT family</fullName>
        <ecNumber evidence="2">2.3.1.57</ecNumber>
    </submittedName>
</protein>
<dbReference type="Proteomes" id="UP000004394">
    <property type="component" value="Unassembled WGS sequence"/>
</dbReference>
<evidence type="ECO:0000259" key="1">
    <source>
        <dbReference type="PROSITE" id="PS51186"/>
    </source>
</evidence>
<dbReference type="eggNOG" id="COG1670">
    <property type="taxonomic scope" value="Bacteria"/>
</dbReference>
<evidence type="ECO:0000313" key="3">
    <source>
        <dbReference type="Proteomes" id="UP000004394"/>
    </source>
</evidence>
<dbReference type="STRING" id="862515.HMPREF0658_2049"/>
<dbReference type="OrthoDB" id="893030at2"/>
<feature type="domain" description="N-acetyltransferase" evidence="1">
    <location>
        <begin position="9"/>
        <end position="172"/>
    </location>
</feature>
<keyword evidence="2" id="KW-0012">Acyltransferase</keyword>
<dbReference type="PANTHER" id="PTHR43415">
    <property type="entry name" value="SPERMIDINE N(1)-ACETYLTRANSFERASE"/>
    <property type="match status" value="1"/>
</dbReference>
<dbReference type="InterPro" id="IPR000182">
    <property type="entry name" value="GNAT_dom"/>
</dbReference>
<reference evidence="2" key="1">
    <citation type="submission" date="2010-07" db="EMBL/GenBank/DDBJ databases">
        <authorList>
            <person name="Muzny D."/>
            <person name="Qin X."/>
            <person name="Deng J."/>
            <person name="Jiang H."/>
            <person name="Liu Y."/>
            <person name="Qu J."/>
            <person name="Song X.-Z."/>
            <person name="Zhang L."/>
            <person name="Thornton R."/>
            <person name="Coyle M."/>
            <person name="Francisco L."/>
            <person name="Jackson L."/>
            <person name="Javaid M."/>
            <person name="Korchina V."/>
            <person name="Kovar C."/>
            <person name="Mata R."/>
            <person name="Mathew T."/>
            <person name="Ngo R."/>
            <person name="Nguyen L."/>
            <person name="Nguyen N."/>
            <person name="Okwuonu G."/>
            <person name="Ongeri F."/>
            <person name="Pham C."/>
            <person name="Simmons D."/>
            <person name="Wilczek-Boney K."/>
            <person name="Hale W."/>
            <person name="Jakkamsetti A."/>
            <person name="Pham P."/>
            <person name="Ruth R."/>
            <person name="San Lucas F."/>
            <person name="Warren J."/>
            <person name="Zhang J."/>
            <person name="Zhao Z."/>
            <person name="Zhou C."/>
            <person name="Zhu D."/>
            <person name="Lee S."/>
            <person name="Bess C."/>
            <person name="Blankenburg K."/>
            <person name="Forbes L."/>
            <person name="Fu Q."/>
            <person name="Gubbala S."/>
            <person name="Hirani K."/>
            <person name="Jayaseelan J.C."/>
            <person name="Lara F."/>
            <person name="Munidasa M."/>
            <person name="Palculict T."/>
            <person name="Patil S."/>
            <person name="Pu L.-L."/>
            <person name="Saada N."/>
            <person name="Tang L."/>
            <person name="Weissenberger G."/>
            <person name="Zhu Y."/>
            <person name="Hemphill L."/>
            <person name="Shang Y."/>
            <person name="Youmans B."/>
            <person name="Ayvaz T."/>
            <person name="Ross M."/>
            <person name="Santibanez J."/>
            <person name="Aqrawi P."/>
            <person name="Gross S."/>
            <person name="Joshi V."/>
            <person name="Fowler G."/>
            <person name="Nazareth L."/>
            <person name="Reid J."/>
            <person name="Worley K."/>
            <person name="Petrosino J."/>
            <person name="Highlander S."/>
            <person name="Gibbs R."/>
        </authorList>
    </citation>
    <scope>NUCLEOTIDE SEQUENCE [LARGE SCALE GENOMIC DNA]</scope>
    <source>
        <strain evidence="2">DSM 16973</strain>
    </source>
</reference>
<sequence length="172" mass="19790">MKEKILPDVHLRAIEPEDLDFLYTIENDTSIWSIGNTNVPYSRYTLHDYVANASGDIYTDKQVRLMIEDEQQTVVGIVDLVNFDPRHLRAEVSIVIQQTHRRKGWASAALKAISTYALKVLHLHQLYAVVDIENNGSVTLFETVGFKNRIQLKEWLFNGHSYHDAIVLQKIL</sequence>
<dbReference type="HOGENOM" id="CLU_013985_3_2_10"/>
<gene>
    <name evidence="2" type="primary">speG</name>
    <name evidence="2" type="ORF">HMPREF0658_2049</name>
</gene>
<dbReference type="SUPFAM" id="SSF55729">
    <property type="entry name" value="Acyl-CoA N-acyltransferases (Nat)"/>
    <property type="match status" value="1"/>
</dbReference>
<accession>E0NV44</accession>
<proteinExistence type="predicted"/>
<dbReference type="GO" id="GO:0004145">
    <property type="term" value="F:diamine N-acetyltransferase activity"/>
    <property type="evidence" value="ECO:0007669"/>
    <property type="project" value="UniProtKB-EC"/>
</dbReference>
<evidence type="ECO:0000313" key="2">
    <source>
        <dbReference type="EMBL" id="EFM01042.1"/>
    </source>
</evidence>
<dbReference type="InterPro" id="IPR016181">
    <property type="entry name" value="Acyl_CoA_acyltransferase"/>
</dbReference>
<dbReference type="PROSITE" id="PS51186">
    <property type="entry name" value="GNAT"/>
    <property type="match status" value="1"/>
</dbReference>
<dbReference type="AlphaFoldDB" id="E0NV44"/>
<comment type="caution">
    <text evidence="2">The sequence shown here is derived from an EMBL/GenBank/DDBJ whole genome shotgun (WGS) entry which is preliminary data.</text>
</comment>
<organism evidence="2 3">
    <name type="scientific">Hoylesella marshii DSM 16973 = JCM 13450</name>
    <dbReference type="NCBI Taxonomy" id="862515"/>
    <lineage>
        <taxon>Bacteria</taxon>
        <taxon>Pseudomonadati</taxon>
        <taxon>Bacteroidota</taxon>
        <taxon>Bacteroidia</taxon>
        <taxon>Bacteroidales</taxon>
        <taxon>Prevotellaceae</taxon>
        <taxon>Hoylesella</taxon>
    </lineage>
</organism>
<dbReference type="RefSeq" id="WP_006950406.1">
    <property type="nucleotide sequence ID" value="NZ_BAJI01000015.1"/>
</dbReference>
<dbReference type="PANTHER" id="PTHR43415:SF3">
    <property type="entry name" value="GNAT-FAMILY ACETYLTRANSFERASE"/>
    <property type="match status" value="1"/>
</dbReference>
<dbReference type="Gene3D" id="3.40.630.30">
    <property type="match status" value="1"/>
</dbReference>
<keyword evidence="3" id="KW-1185">Reference proteome</keyword>
<dbReference type="Pfam" id="PF13302">
    <property type="entry name" value="Acetyltransf_3"/>
    <property type="match status" value="1"/>
</dbReference>
<dbReference type="EC" id="2.3.1.57" evidence="2"/>